<feature type="chain" id="PRO_5008391859" evidence="2">
    <location>
        <begin position="25"/>
        <end position="1214"/>
    </location>
</feature>
<dbReference type="InterPro" id="IPR056823">
    <property type="entry name" value="TEN-like_YD-shell"/>
</dbReference>
<dbReference type="InterPro" id="IPR050708">
    <property type="entry name" value="T6SS_VgrG/RHS"/>
</dbReference>
<dbReference type="NCBIfam" id="TIGR01643">
    <property type="entry name" value="YD_repeat_2x"/>
    <property type="match status" value="3"/>
</dbReference>
<keyword evidence="2" id="KW-0732">Signal</keyword>
<evidence type="ECO:0000256" key="1">
    <source>
        <dbReference type="ARBA" id="ARBA00022737"/>
    </source>
</evidence>
<dbReference type="EMBL" id="CP015878">
    <property type="protein sequence ID" value="ANI18105.1"/>
    <property type="molecule type" value="Genomic_DNA"/>
</dbReference>
<evidence type="ECO:0000256" key="2">
    <source>
        <dbReference type="SAM" id="SignalP"/>
    </source>
</evidence>
<dbReference type="Gene3D" id="2.180.10.10">
    <property type="entry name" value="RHS repeat-associated core"/>
    <property type="match status" value="3"/>
</dbReference>
<dbReference type="RefSeq" id="WP_064584862.1">
    <property type="nucleotide sequence ID" value="NZ_CP015878.1"/>
</dbReference>
<dbReference type="PANTHER" id="PTHR32305">
    <property type="match status" value="1"/>
</dbReference>
<dbReference type="Pfam" id="PF25023">
    <property type="entry name" value="TEN_YD-shell"/>
    <property type="match status" value="1"/>
</dbReference>
<feature type="signal peptide" evidence="2">
    <location>
        <begin position="1"/>
        <end position="24"/>
    </location>
</feature>
<dbReference type="InterPro" id="IPR006530">
    <property type="entry name" value="YD"/>
</dbReference>
<accession>A0A1A9KKM2</accession>
<gene>
    <name evidence="4" type="ORF">A9C11_30700</name>
</gene>
<proteinExistence type="predicted"/>
<sequence length="1214" mass="133471">MFAGSPAVRALAMAAMLGPIGSLAASEDFNAAAVGSYQEPGFNSNRQFADGEQVDSIDPFSGALKIVTRDLLIPGNGGLDVEVLRNYQSVTNTVGPYSNGHIERTPFGTGWDLHFGRLWVSDTYNRLVQADNNRGCQIGQVASNLNPILELPDGSRHVLANGDGSDHAFISKARWIGRCLPIKQNKGDGGLLVFSPDGRKYVFDLLGTVSPDKQLRSYFVTRIEDADGNALDFSYNVSKSNRLARHHLLKRITATDGRVVDFSYHDENGPRAVLTGVSANGVSIGYGYADANWKVGTKPHYLTSVNYPDGTRWTYAYNNANSLVGTVPGRFSMTGMTSPLGLRVGYEYGFQQMGVDPAEKLNVIQRRILSNILGVQPCDLAWEYQYIKGFAPRNDQTLERGPLQCITYEHIGTNTIANGASGVDQGLWKVGSLVRKVVAGRAGAGCGPTLREETYTWDRQEIAPQKEMRRYNLLVENRTRAPVLVQRSITQDGATYLTRYTHDAYGQPLTVAEQGQGSRTTHFRYTRPGGRWMLGKVSQQSISGIPGEIANSYTGSGRLAQKSVFGVVTRYAYSANGDLTSETDANGQVTSHADYFRGIPRLTRQADGGLIRRTVNPAGTLASLTDPLGRVTSYAYDAMNRVTRIQLPKSSYTRYDISYAFGPTGVMQTAVRAGYALSRQYNSLGQFIAQIESAAIYRADGQKLTLSLPGYGGPSPHAQHYEYDGLGRLTRVRHADGSVATTAYGTGNVQTQWDENGNATTSHYLAYGDPDQRQRVRIEQPGGVVTHIGRDPLGRVTVLEQGGLRRTYAYDSRGFLASEFNPETLTTQYGYDAVGNRTSRKVGAAAMDHFIYDAMNRQVSSSYGGVQTFTRSYDPGGRLVRQTSYQGTVWDFTYNAHDQIIRETLTEPGAARALTMGYGYNSRDQLHTITYPSGLEVFYNPDVYGRPTQVGAFAHSVSFHANGALRSLIYANGRTLSIGQDSRRLRPTDRRIGGLPQFNVPMALRYGYDAAGNLIQLIDEVDGRHSLSMRYDGLNRLVTANGTWGEASYGYNGRGDLTFQQIGGRRLDYAYDGQGRLAALNGSLNIGFTYNNRGNVTQGRSRYTYNGASQMLLYCASPQWDCPFPSETYRYDPRGYRSATAFANGTQVFSLYGQEGRLLREDFPADGGFVEHVYLAGERIASRMQCEFVDDNANGVSNCKEKRFPVNGHQGTVF</sequence>
<protein>
    <submittedName>
        <fullName evidence="4">RHS-RELATED protein</fullName>
    </submittedName>
</protein>
<evidence type="ECO:0000259" key="3">
    <source>
        <dbReference type="Pfam" id="PF25023"/>
    </source>
</evidence>
<reference evidence="4 5" key="1">
    <citation type="submission" date="2016-05" db="EMBL/GenBank/DDBJ databases">
        <title>Genome Sequence of Pseudomonas citronellolis Strain SJTE-3, an Estrogens and Persistent Organic Pollutants degradation strain.</title>
        <authorList>
            <person name="Liang R."/>
        </authorList>
    </citation>
    <scope>NUCLEOTIDE SEQUENCE [LARGE SCALE GENOMIC DNA]</scope>
    <source>
        <strain evidence="4 5">SJTE-3</strain>
    </source>
</reference>
<dbReference type="Pfam" id="PF05593">
    <property type="entry name" value="RHS_repeat"/>
    <property type="match status" value="3"/>
</dbReference>
<organism evidence="4 5">
    <name type="scientific">Pseudomonas citronellolis</name>
    <dbReference type="NCBI Taxonomy" id="53408"/>
    <lineage>
        <taxon>Bacteria</taxon>
        <taxon>Pseudomonadati</taxon>
        <taxon>Pseudomonadota</taxon>
        <taxon>Gammaproteobacteria</taxon>
        <taxon>Pseudomonadales</taxon>
        <taxon>Pseudomonadaceae</taxon>
        <taxon>Pseudomonas</taxon>
    </lineage>
</organism>
<keyword evidence="1" id="KW-0677">Repeat</keyword>
<evidence type="ECO:0000313" key="5">
    <source>
        <dbReference type="Proteomes" id="UP000077748"/>
    </source>
</evidence>
<feature type="domain" description="Teneurin-like YD-shell" evidence="3">
    <location>
        <begin position="1003"/>
        <end position="1095"/>
    </location>
</feature>
<dbReference type="InterPro" id="IPR031325">
    <property type="entry name" value="RHS_repeat"/>
</dbReference>
<name>A0A1A9KKM2_9PSED</name>
<dbReference type="AlphaFoldDB" id="A0A1A9KKM2"/>
<dbReference type="Proteomes" id="UP000077748">
    <property type="component" value="Chromosome"/>
</dbReference>
<dbReference type="PANTHER" id="PTHR32305:SF15">
    <property type="entry name" value="PROTEIN RHSA-RELATED"/>
    <property type="match status" value="1"/>
</dbReference>
<evidence type="ECO:0000313" key="4">
    <source>
        <dbReference type="EMBL" id="ANI18105.1"/>
    </source>
</evidence>